<dbReference type="Proteomes" id="UP000325797">
    <property type="component" value="Chromosome"/>
</dbReference>
<dbReference type="EMBL" id="CP042582">
    <property type="protein sequence ID" value="QEX24874.1"/>
    <property type="molecule type" value="Genomic_DNA"/>
</dbReference>
<feature type="transmembrane region" description="Helical" evidence="1">
    <location>
        <begin position="109"/>
        <end position="129"/>
    </location>
</feature>
<protein>
    <submittedName>
        <fullName evidence="2">Uncharacterized protein</fullName>
    </submittedName>
</protein>
<name>A0A5J6N619_9PROT</name>
<sequence length="143" mass="15892">MAQKYNPPRQGKAGQIFDVLCLLVMVFAVLFVPVWAKIAVPSRVRVLPEGVQMQEATDADGNVTQTWTGLTWEAIKQNETMQAQWQALGYSLEGAADIVTQPFDYTLDVGGIVATGVVIFGYFVFVLVLSKREYKDVIAEKFE</sequence>
<dbReference type="OrthoDB" id="8099304at2"/>
<dbReference type="AlphaFoldDB" id="A0A5J6N619"/>
<keyword evidence="3" id="KW-1185">Reference proteome</keyword>
<keyword evidence="1" id="KW-0472">Membrane</keyword>
<dbReference type="KEGG" id="hadh:FRZ61_48160"/>
<accession>A0A5J6N619</accession>
<evidence type="ECO:0000313" key="3">
    <source>
        <dbReference type="Proteomes" id="UP000325797"/>
    </source>
</evidence>
<gene>
    <name evidence="2" type="ORF">FRZ61_48160</name>
</gene>
<proteinExistence type="predicted"/>
<evidence type="ECO:0000313" key="2">
    <source>
        <dbReference type="EMBL" id="QEX24874.1"/>
    </source>
</evidence>
<reference evidence="2 3" key="1">
    <citation type="submission" date="2019-08" db="EMBL/GenBank/DDBJ databases">
        <title>Hyperibacter terrae gen. nov., sp. nov. and Hyperibacter viscosus sp. nov., two new members in the family Rhodospirillaceae isolated from the rhizosphere of Hypericum perforatum.</title>
        <authorList>
            <person name="Noviana Z."/>
        </authorList>
    </citation>
    <scope>NUCLEOTIDE SEQUENCE [LARGE SCALE GENOMIC DNA]</scope>
    <source>
        <strain evidence="2 3">R5959</strain>
    </source>
</reference>
<evidence type="ECO:0000256" key="1">
    <source>
        <dbReference type="SAM" id="Phobius"/>
    </source>
</evidence>
<dbReference type="RefSeq" id="WP_151120132.1">
    <property type="nucleotide sequence ID" value="NZ_CP042582.1"/>
</dbReference>
<keyword evidence="1" id="KW-1133">Transmembrane helix</keyword>
<feature type="transmembrane region" description="Helical" evidence="1">
    <location>
        <begin position="16"/>
        <end position="36"/>
    </location>
</feature>
<keyword evidence="1" id="KW-0812">Transmembrane</keyword>
<organism evidence="2 3">
    <name type="scientific">Hypericibacter adhaerens</name>
    <dbReference type="NCBI Taxonomy" id="2602016"/>
    <lineage>
        <taxon>Bacteria</taxon>
        <taxon>Pseudomonadati</taxon>
        <taxon>Pseudomonadota</taxon>
        <taxon>Alphaproteobacteria</taxon>
        <taxon>Rhodospirillales</taxon>
        <taxon>Dongiaceae</taxon>
        <taxon>Hypericibacter</taxon>
    </lineage>
</organism>